<keyword evidence="2" id="KW-1185">Reference proteome</keyword>
<evidence type="ECO:0000313" key="1">
    <source>
        <dbReference type="EMBL" id="CAJ2644895.1"/>
    </source>
</evidence>
<dbReference type="EMBL" id="CASHSV030000044">
    <property type="protein sequence ID" value="CAJ2644895.1"/>
    <property type="molecule type" value="Genomic_DNA"/>
</dbReference>
<sequence>MEYENQVLRQQSLLNSSVKTMSEHLSTHVYEKLENGHHLVEDQKATETQTDTPSKKFGTQSDSKLRRSYIKRQHKLENGHHLVEDQKATETQTDTPVKKFVIKSDSKLRRSYIERQHENVDSLINCVMKNIGFHHAKPIATFTIYKCLHWKSFIAERTSKTTKSNIPLWQNDYGFRSSPSSANLSTPSEKELASFISLCIQAPRTSKGVLRSGRSFSNDSPMGHWRSIIESLNTILYTMKENFVPPVLVQKIFSQTFSYINVQLFYSLLLR</sequence>
<organism evidence="1 2">
    <name type="scientific">Trifolium pratense</name>
    <name type="common">Red clover</name>
    <dbReference type="NCBI Taxonomy" id="57577"/>
    <lineage>
        <taxon>Eukaryota</taxon>
        <taxon>Viridiplantae</taxon>
        <taxon>Streptophyta</taxon>
        <taxon>Embryophyta</taxon>
        <taxon>Tracheophyta</taxon>
        <taxon>Spermatophyta</taxon>
        <taxon>Magnoliopsida</taxon>
        <taxon>eudicotyledons</taxon>
        <taxon>Gunneridae</taxon>
        <taxon>Pentapetalae</taxon>
        <taxon>rosids</taxon>
        <taxon>fabids</taxon>
        <taxon>Fabales</taxon>
        <taxon>Fabaceae</taxon>
        <taxon>Papilionoideae</taxon>
        <taxon>50 kb inversion clade</taxon>
        <taxon>NPAAA clade</taxon>
        <taxon>Hologalegina</taxon>
        <taxon>IRL clade</taxon>
        <taxon>Trifolieae</taxon>
        <taxon>Trifolium</taxon>
    </lineage>
</organism>
<accession>A0ACB0JLM9</accession>
<evidence type="ECO:0000313" key="2">
    <source>
        <dbReference type="Proteomes" id="UP001177021"/>
    </source>
</evidence>
<reference evidence="1" key="1">
    <citation type="submission" date="2023-10" db="EMBL/GenBank/DDBJ databases">
        <authorList>
            <person name="Rodriguez Cubillos JULIANA M."/>
            <person name="De Vega J."/>
        </authorList>
    </citation>
    <scope>NUCLEOTIDE SEQUENCE</scope>
</reference>
<dbReference type="Proteomes" id="UP001177021">
    <property type="component" value="Unassembled WGS sequence"/>
</dbReference>
<gene>
    <name evidence="1" type="ORF">MILVUS5_LOCUS13853</name>
</gene>
<name>A0ACB0JLM9_TRIPR</name>
<comment type="caution">
    <text evidence="1">The sequence shown here is derived from an EMBL/GenBank/DDBJ whole genome shotgun (WGS) entry which is preliminary data.</text>
</comment>
<proteinExistence type="predicted"/>
<protein>
    <submittedName>
        <fullName evidence="1">Uncharacterized protein</fullName>
    </submittedName>
</protein>